<evidence type="ECO:0000313" key="2">
    <source>
        <dbReference type="Proteomes" id="UP000499080"/>
    </source>
</evidence>
<accession>A0A4Y2EM67</accession>
<evidence type="ECO:0000313" key="1">
    <source>
        <dbReference type="EMBL" id="GBM29419.1"/>
    </source>
</evidence>
<reference evidence="1 2" key="1">
    <citation type="journal article" date="2019" name="Sci. Rep.">
        <title>Orb-weaving spider Araneus ventricosus genome elucidates the spidroin gene catalogue.</title>
        <authorList>
            <person name="Kono N."/>
            <person name="Nakamura H."/>
            <person name="Ohtoshi R."/>
            <person name="Moran D.A.P."/>
            <person name="Shinohara A."/>
            <person name="Yoshida Y."/>
            <person name="Fujiwara M."/>
            <person name="Mori M."/>
            <person name="Tomita M."/>
            <person name="Arakawa K."/>
        </authorList>
    </citation>
    <scope>NUCLEOTIDE SEQUENCE [LARGE SCALE GENOMIC DNA]</scope>
</reference>
<name>A0A4Y2EM67_ARAVE</name>
<keyword evidence="2" id="KW-1185">Reference proteome</keyword>
<proteinExistence type="predicted"/>
<sequence length="91" mass="10208">MGQVVPKKLSYVNFAGMISETVCAEMLLWTCSNLVGEIAHKKLSYVNLAAMVSKRFARKCLRGQPMENEMPTFPSTFFAIWDGDAGVRSDW</sequence>
<gene>
    <name evidence="1" type="ORF">AVEN_131770_1</name>
</gene>
<dbReference type="EMBL" id="BGPR01093034">
    <property type="protein sequence ID" value="GBM29419.1"/>
    <property type="molecule type" value="Genomic_DNA"/>
</dbReference>
<protein>
    <submittedName>
        <fullName evidence="1">Uncharacterized protein</fullName>
    </submittedName>
</protein>
<dbReference type="Proteomes" id="UP000499080">
    <property type="component" value="Unassembled WGS sequence"/>
</dbReference>
<comment type="caution">
    <text evidence="1">The sequence shown here is derived from an EMBL/GenBank/DDBJ whole genome shotgun (WGS) entry which is preliminary data.</text>
</comment>
<dbReference type="AlphaFoldDB" id="A0A4Y2EM67"/>
<organism evidence="1 2">
    <name type="scientific">Araneus ventricosus</name>
    <name type="common">Orbweaver spider</name>
    <name type="synonym">Epeira ventricosa</name>
    <dbReference type="NCBI Taxonomy" id="182803"/>
    <lineage>
        <taxon>Eukaryota</taxon>
        <taxon>Metazoa</taxon>
        <taxon>Ecdysozoa</taxon>
        <taxon>Arthropoda</taxon>
        <taxon>Chelicerata</taxon>
        <taxon>Arachnida</taxon>
        <taxon>Araneae</taxon>
        <taxon>Araneomorphae</taxon>
        <taxon>Entelegynae</taxon>
        <taxon>Araneoidea</taxon>
        <taxon>Araneidae</taxon>
        <taxon>Araneus</taxon>
    </lineage>
</organism>